<sequence length="112" mass="13185">MKNQSELMRQHHAIKTGVSIGKEFTDLERQNYILKVNKLRELRMKYSIDEFRTVPKMAWYGEIQHIAEFEPMEKIYPKPIEPLPVPHDGVETIASVFGRKEKCYLPKKNIAI</sequence>
<protein>
    <submittedName>
        <fullName evidence="1">Uncharacterized protein</fullName>
    </submittedName>
</protein>
<proteinExistence type="predicted"/>
<reference evidence="1" key="1">
    <citation type="submission" date="2020-05" db="EMBL/GenBank/DDBJ databases">
        <authorList>
            <person name="Chiriac C."/>
            <person name="Salcher M."/>
            <person name="Ghai R."/>
            <person name="Kavagutti S V."/>
        </authorList>
    </citation>
    <scope>NUCLEOTIDE SEQUENCE</scope>
</reference>
<name>A0A6J5QS42_9CAUD</name>
<accession>A0A6J5QS42</accession>
<evidence type="ECO:0000313" key="1">
    <source>
        <dbReference type="EMBL" id="CAB4183595.1"/>
    </source>
</evidence>
<organism evidence="1">
    <name type="scientific">uncultured Caudovirales phage</name>
    <dbReference type="NCBI Taxonomy" id="2100421"/>
    <lineage>
        <taxon>Viruses</taxon>
        <taxon>Duplodnaviria</taxon>
        <taxon>Heunggongvirae</taxon>
        <taxon>Uroviricota</taxon>
        <taxon>Caudoviricetes</taxon>
        <taxon>Peduoviridae</taxon>
        <taxon>Maltschvirus</taxon>
        <taxon>Maltschvirus maltsch</taxon>
    </lineage>
</organism>
<dbReference type="EMBL" id="LR797049">
    <property type="protein sequence ID" value="CAB4183595.1"/>
    <property type="molecule type" value="Genomic_DNA"/>
</dbReference>
<gene>
    <name evidence="1" type="ORF">UFOVP1106_17</name>
</gene>